<dbReference type="Pfam" id="PF09639">
    <property type="entry name" value="YjcQ"/>
    <property type="match status" value="1"/>
</dbReference>
<dbReference type="AlphaFoldDB" id="A0A2A7BE63"/>
<protein>
    <recommendedName>
        <fullName evidence="3">YjcQ protein</fullName>
    </recommendedName>
</protein>
<evidence type="ECO:0000313" key="2">
    <source>
        <dbReference type="Proteomes" id="UP000220438"/>
    </source>
</evidence>
<dbReference type="RefSeq" id="WP_097770580.1">
    <property type="nucleotide sequence ID" value="NZ_CABVEM010000009.1"/>
</dbReference>
<dbReference type="InterPro" id="IPR036390">
    <property type="entry name" value="WH_DNA-bd_sf"/>
</dbReference>
<dbReference type="InterPro" id="IPR018597">
    <property type="entry name" value="Phage_Tuc2009_YjcQ"/>
</dbReference>
<reference evidence="1 2" key="1">
    <citation type="journal article" date="2017" name="Front. Microbiol.">
        <title>New Insights into the Diversity of the Genus Faecalibacterium.</title>
        <authorList>
            <person name="Benevides L."/>
            <person name="Burman S."/>
            <person name="Martin R."/>
            <person name="Robert V."/>
            <person name="Thomas M."/>
            <person name="Miquel S."/>
            <person name="Chain F."/>
            <person name="Sokol H."/>
            <person name="Bermudez-Humaran L.G."/>
            <person name="Morrison M."/>
            <person name="Langella P."/>
            <person name="Azevedo V.A."/>
            <person name="Chatel J.M."/>
            <person name="Soares S."/>
        </authorList>
    </citation>
    <scope>NUCLEOTIDE SEQUENCE [LARGE SCALE GENOMIC DNA]</scope>
    <source>
        <strain evidence="1 2">AHMP21</strain>
    </source>
</reference>
<name>A0A2A7BE63_9FIRM</name>
<accession>A0A2A7BE63</accession>
<comment type="caution">
    <text evidence="1">The sequence shown here is derived from an EMBL/GenBank/DDBJ whole genome shotgun (WGS) entry which is preliminary data.</text>
</comment>
<dbReference type="Proteomes" id="UP000220438">
    <property type="component" value="Unassembled WGS sequence"/>
</dbReference>
<gene>
    <name evidence="1" type="ORF">CHR61_05375</name>
</gene>
<dbReference type="EMBL" id="NOUW01000017">
    <property type="protein sequence ID" value="PDX89598.1"/>
    <property type="molecule type" value="Genomic_DNA"/>
</dbReference>
<dbReference type="SUPFAM" id="SSF46785">
    <property type="entry name" value="Winged helix' DNA-binding domain"/>
    <property type="match status" value="1"/>
</dbReference>
<proteinExistence type="predicted"/>
<evidence type="ECO:0008006" key="3">
    <source>
        <dbReference type="Google" id="ProtNLM"/>
    </source>
</evidence>
<dbReference type="Gene3D" id="1.10.10.10">
    <property type="entry name" value="Winged helix-like DNA-binding domain superfamily/Winged helix DNA-binding domain"/>
    <property type="match status" value="1"/>
</dbReference>
<sequence>MEDFRIIYRILKYLQQSMDFEEFDCAGFTAERFGTNPNRFQALLIQLQKAGFIEGLNIVRYIRQPERIEPPMEPHITLQGLEYLQENSLMKKAAAFAKGVKEIVPGI</sequence>
<dbReference type="InterPro" id="IPR036388">
    <property type="entry name" value="WH-like_DNA-bd_sf"/>
</dbReference>
<evidence type="ECO:0000313" key="1">
    <source>
        <dbReference type="EMBL" id="PDX89598.1"/>
    </source>
</evidence>
<organism evidence="1 2">
    <name type="scientific">Faecalibacterium prausnitzii</name>
    <dbReference type="NCBI Taxonomy" id="853"/>
    <lineage>
        <taxon>Bacteria</taxon>
        <taxon>Bacillati</taxon>
        <taxon>Bacillota</taxon>
        <taxon>Clostridia</taxon>
        <taxon>Eubacteriales</taxon>
        <taxon>Oscillospiraceae</taxon>
        <taxon>Faecalibacterium</taxon>
    </lineage>
</organism>